<reference evidence="2" key="2">
    <citation type="journal article" date="2018" name="Mol. Plant Microbe Interact.">
        <title>Genome sequence resources for the wheat stripe rust pathogen (Puccinia striiformis f. sp. tritici) and the barley stripe rust pathogen (Puccinia striiformis f. sp. hordei).</title>
        <authorList>
            <person name="Xia C."/>
            <person name="Wang M."/>
            <person name="Yin C."/>
            <person name="Cornejo O.E."/>
            <person name="Hulbert S.H."/>
            <person name="Chen X."/>
        </authorList>
    </citation>
    <scope>NUCLEOTIDE SEQUENCE [LARGE SCALE GENOMIC DNA]</scope>
    <source>
        <strain evidence="2">93-210</strain>
    </source>
</reference>
<dbReference type="EMBL" id="CM045875">
    <property type="protein sequence ID" value="KAI7944166.1"/>
    <property type="molecule type" value="Genomic_DNA"/>
</dbReference>
<proteinExistence type="predicted"/>
<organism evidence="1 2">
    <name type="scientific">Puccinia striiformis f. sp. tritici</name>
    <dbReference type="NCBI Taxonomy" id="168172"/>
    <lineage>
        <taxon>Eukaryota</taxon>
        <taxon>Fungi</taxon>
        <taxon>Dikarya</taxon>
        <taxon>Basidiomycota</taxon>
        <taxon>Pucciniomycotina</taxon>
        <taxon>Pucciniomycetes</taxon>
        <taxon>Pucciniales</taxon>
        <taxon>Pucciniaceae</taxon>
        <taxon>Puccinia</taxon>
    </lineage>
</organism>
<comment type="caution">
    <text evidence="1">The sequence shown here is derived from an EMBL/GenBank/DDBJ whole genome shotgun (WGS) entry which is preliminary data.</text>
</comment>
<evidence type="ECO:0000313" key="1">
    <source>
        <dbReference type="EMBL" id="KAI7944166.1"/>
    </source>
</evidence>
<protein>
    <submittedName>
        <fullName evidence="1">Uncharacterized protein</fullName>
    </submittedName>
</protein>
<keyword evidence="2" id="KW-1185">Reference proteome</keyword>
<sequence>MPLCIQCKVFSNGPVLPGVCQTCVAAFMATPLPLNTNPTSAPSTRLAVTNPFTNPLASTSSHASLPQASPNPFYAGENAPARQLARESKTGKAKETDKTAKAT</sequence>
<gene>
    <name evidence="1" type="ORF">MJO28_011694</name>
</gene>
<reference evidence="1 2" key="3">
    <citation type="journal article" date="2022" name="Microbiol. Spectr.">
        <title>Folding features and dynamics of 3D genome architecture in plant fungal pathogens.</title>
        <authorList>
            <person name="Xia C."/>
        </authorList>
    </citation>
    <scope>NUCLEOTIDE SEQUENCE [LARGE SCALE GENOMIC DNA]</scope>
    <source>
        <strain evidence="1 2">93-210</strain>
    </source>
</reference>
<name>A0ACC0E482_9BASI</name>
<evidence type="ECO:0000313" key="2">
    <source>
        <dbReference type="Proteomes" id="UP001060170"/>
    </source>
</evidence>
<reference evidence="2" key="1">
    <citation type="journal article" date="2018" name="BMC Genomics">
        <title>Genomic insights into host adaptation between the wheat stripe rust pathogen (Puccinia striiformis f. sp. tritici) and the barley stripe rust pathogen (Puccinia striiformis f. sp. hordei).</title>
        <authorList>
            <person name="Xia C."/>
            <person name="Wang M."/>
            <person name="Yin C."/>
            <person name="Cornejo O.E."/>
            <person name="Hulbert S.H."/>
            <person name="Chen X."/>
        </authorList>
    </citation>
    <scope>NUCLEOTIDE SEQUENCE [LARGE SCALE GENOMIC DNA]</scope>
    <source>
        <strain evidence="2">93-210</strain>
    </source>
</reference>
<accession>A0ACC0E482</accession>
<dbReference type="Proteomes" id="UP001060170">
    <property type="component" value="Chromosome 11"/>
</dbReference>